<dbReference type="Gene3D" id="3.30.565.10">
    <property type="entry name" value="Histidine kinase-like ATPase, C-terminal domain"/>
    <property type="match status" value="1"/>
</dbReference>
<evidence type="ECO:0000313" key="6">
    <source>
        <dbReference type="EMBL" id="PIZ88973.1"/>
    </source>
</evidence>
<dbReference type="EC" id="2.7.13.3" evidence="2"/>
<dbReference type="Pfam" id="PF02518">
    <property type="entry name" value="HATPase_c"/>
    <property type="match status" value="1"/>
</dbReference>
<keyword evidence="3" id="KW-0808">Transferase</keyword>
<dbReference type="InterPro" id="IPR004358">
    <property type="entry name" value="Sig_transdc_His_kin-like_C"/>
</dbReference>
<evidence type="ECO:0000313" key="7">
    <source>
        <dbReference type="Proteomes" id="UP000230760"/>
    </source>
</evidence>
<dbReference type="Proteomes" id="UP000230760">
    <property type="component" value="Unassembled WGS sequence"/>
</dbReference>
<dbReference type="InterPro" id="IPR036890">
    <property type="entry name" value="HATPase_C_sf"/>
</dbReference>
<accession>A0A2M7UYB4</accession>
<dbReference type="GO" id="GO:0000155">
    <property type="term" value="F:phosphorelay sensor kinase activity"/>
    <property type="evidence" value="ECO:0007669"/>
    <property type="project" value="TreeGrafter"/>
</dbReference>
<dbReference type="GO" id="GO:0005886">
    <property type="term" value="C:plasma membrane"/>
    <property type="evidence" value="ECO:0007669"/>
    <property type="project" value="TreeGrafter"/>
</dbReference>
<evidence type="ECO:0000256" key="3">
    <source>
        <dbReference type="ARBA" id="ARBA00022679"/>
    </source>
</evidence>
<feature type="domain" description="Histidine kinase" evidence="5">
    <location>
        <begin position="1"/>
        <end position="77"/>
    </location>
</feature>
<proteinExistence type="predicted"/>
<dbReference type="InterPro" id="IPR003594">
    <property type="entry name" value="HATPase_dom"/>
</dbReference>
<dbReference type="InterPro" id="IPR005467">
    <property type="entry name" value="His_kinase_dom"/>
</dbReference>
<dbReference type="PANTHER" id="PTHR43047:SF72">
    <property type="entry name" value="OSMOSENSING HISTIDINE PROTEIN KINASE SLN1"/>
    <property type="match status" value="1"/>
</dbReference>
<evidence type="ECO:0000256" key="1">
    <source>
        <dbReference type="ARBA" id="ARBA00000085"/>
    </source>
</evidence>
<organism evidence="6 7">
    <name type="scientific">Candidatus Nealsonbacteria bacterium CG_4_10_14_0_2_um_filter_38_17</name>
    <dbReference type="NCBI Taxonomy" id="1974680"/>
    <lineage>
        <taxon>Bacteria</taxon>
        <taxon>Candidatus Nealsoniibacteriota</taxon>
    </lineage>
</organism>
<sequence>MKIVITDTGIGMEKEEIAGLFEKTFERGERAKKIYTTGRGIGLYISNQIIKANGGRLWAESEGRGKGSTFFIELPIN</sequence>
<comment type="caution">
    <text evidence="6">The sequence shown here is derived from an EMBL/GenBank/DDBJ whole genome shotgun (WGS) entry which is preliminary data.</text>
</comment>
<reference evidence="7" key="1">
    <citation type="submission" date="2017-09" db="EMBL/GenBank/DDBJ databases">
        <title>Depth-based differentiation of microbial function through sediment-hosted aquifers and enrichment of novel symbionts in the deep terrestrial subsurface.</title>
        <authorList>
            <person name="Probst A.J."/>
            <person name="Ladd B."/>
            <person name="Jarett J.K."/>
            <person name="Geller-Mcgrath D.E."/>
            <person name="Sieber C.M.K."/>
            <person name="Emerson J.B."/>
            <person name="Anantharaman K."/>
            <person name="Thomas B.C."/>
            <person name="Malmstrom R."/>
            <person name="Stieglmeier M."/>
            <person name="Klingl A."/>
            <person name="Woyke T."/>
            <person name="Ryan C.M."/>
            <person name="Banfield J.F."/>
        </authorList>
    </citation>
    <scope>NUCLEOTIDE SEQUENCE [LARGE SCALE GENOMIC DNA]</scope>
</reference>
<comment type="catalytic activity">
    <reaction evidence="1">
        <text>ATP + protein L-histidine = ADP + protein N-phospho-L-histidine.</text>
        <dbReference type="EC" id="2.7.13.3"/>
    </reaction>
</comment>
<dbReference type="EMBL" id="PFPB01000033">
    <property type="protein sequence ID" value="PIZ88973.1"/>
    <property type="molecule type" value="Genomic_DNA"/>
</dbReference>
<protein>
    <recommendedName>
        <fullName evidence="2">histidine kinase</fullName>
        <ecNumber evidence="2">2.7.13.3</ecNumber>
    </recommendedName>
</protein>
<dbReference type="SUPFAM" id="SSF55874">
    <property type="entry name" value="ATPase domain of HSP90 chaperone/DNA topoisomerase II/histidine kinase"/>
    <property type="match status" value="1"/>
</dbReference>
<name>A0A2M7UYB4_9BACT</name>
<keyword evidence="4" id="KW-0418">Kinase</keyword>
<dbReference type="PROSITE" id="PS50109">
    <property type="entry name" value="HIS_KIN"/>
    <property type="match status" value="1"/>
</dbReference>
<evidence type="ECO:0000256" key="4">
    <source>
        <dbReference type="ARBA" id="ARBA00022777"/>
    </source>
</evidence>
<dbReference type="AlphaFoldDB" id="A0A2M7UYB4"/>
<gene>
    <name evidence="6" type="ORF">COX90_01890</name>
</gene>
<dbReference type="PRINTS" id="PR00344">
    <property type="entry name" value="BCTRLSENSOR"/>
</dbReference>
<evidence type="ECO:0000256" key="2">
    <source>
        <dbReference type="ARBA" id="ARBA00012438"/>
    </source>
</evidence>
<evidence type="ECO:0000259" key="5">
    <source>
        <dbReference type="PROSITE" id="PS50109"/>
    </source>
</evidence>
<dbReference type="PANTHER" id="PTHR43047">
    <property type="entry name" value="TWO-COMPONENT HISTIDINE PROTEIN KINASE"/>
    <property type="match status" value="1"/>
</dbReference>
<dbReference type="GO" id="GO:0009927">
    <property type="term" value="F:histidine phosphotransfer kinase activity"/>
    <property type="evidence" value="ECO:0007669"/>
    <property type="project" value="TreeGrafter"/>
</dbReference>